<dbReference type="InterPro" id="IPR027417">
    <property type="entry name" value="P-loop_NTPase"/>
</dbReference>
<feature type="transmembrane region" description="Helical" evidence="1">
    <location>
        <begin position="205"/>
        <end position="231"/>
    </location>
</feature>
<feature type="transmembrane region" description="Helical" evidence="1">
    <location>
        <begin position="238"/>
        <end position="255"/>
    </location>
</feature>
<evidence type="ECO:0000256" key="1">
    <source>
        <dbReference type="SAM" id="Phobius"/>
    </source>
</evidence>
<keyword evidence="3" id="KW-1185">Reference proteome</keyword>
<feature type="transmembrane region" description="Helical" evidence="1">
    <location>
        <begin position="304"/>
        <end position="325"/>
    </location>
</feature>
<keyword evidence="1" id="KW-1133">Transmembrane helix</keyword>
<dbReference type="Proteomes" id="UP000240042">
    <property type="component" value="Unassembled WGS sequence"/>
</dbReference>
<evidence type="ECO:0000313" key="3">
    <source>
        <dbReference type="Proteomes" id="UP000240042"/>
    </source>
</evidence>
<dbReference type="OrthoDB" id="9777642at2"/>
<reference evidence="3" key="1">
    <citation type="submission" date="2016-10" db="EMBL/GenBank/DDBJ databases">
        <authorList>
            <person name="Varghese N."/>
            <person name="Submissions S."/>
        </authorList>
    </citation>
    <scope>NUCLEOTIDE SEQUENCE [LARGE SCALE GENOMIC DNA]</scope>
    <source>
        <strain evidence="3">ATCC 43811</strain>
    </source>
</reference>
<dbReference type="STRING" id="34097.SAMN02745150_00222"/>
<name>A0A1I1D232_BREAD</name>
<proteinExistence type="predicted"/>
<dbReference type="RefSeq" id="WP_092317402.1">
    <property type="nucleotide sequence ID" value="NZ_FOKY01000001.1"/>
</dbReference>
<keyword evidence="1" id="KW-0472">Membrane</keyword>
<feature type="transmembrane region" description="Helical" evidence="1">
    <location>
        <begin position="59"/>
        <end position="78"/>
    </location>
</feature>
<feature type="transmembrane region" description="Helical" evidence="1">
    <location>
        <begin position="275"/>
        <end position="295"/>
    </location>
</feature>
<gene>
    <name evidence="2" type="ORF">SAMN02745150_00222</name>
</gene>
<feature type="transmembrane region" description="Helical" evidence="1">
    <location>
        <begin position="165"/>
        <end position="185"/>
    </location>
</feature>
<protein>
    <submittedName>
        <fullName evidence="2">Uncharacterized protein</fullName>
    </submittedName>
</protein>
<dbReference type="SUPFAM" id="SSF52540">
    <property type="entry name" value="P-loop containing nucleoside triphosphate hydrolases"/>
    <property type="match status" value="1"/>
</dbReference>
<feature type="transmembrane region" description="Helical" evidence="1">
    <location>
        <begin position="129"/>
        <end position="153"/>
    </location>
</feature>
<dbReference type="AlphaFoldDB" id="A0A1I1D232"/>
<dbReference type="EMBL" id="FOKY01000001">
    <property type="protein sequence ID" value="SFB68874.1"/>
    <property type="molecule type" value="Genomic_DNA"/>
</dbReference>
<organism evidence="2 3">
    <name type="scientific">Brevinema andersonii</name>
    <dbReference type="NCBI Taxonomy" id="34097"/>
    <lineage>
        <taxon>Bacteria</taxon>
        <taxon>Pseudomonadati</taxon>
        <taxon>Spirochaetota</taxon>
        <taxon>Spirochaetia</taxon>
        <taxon>Brevinematales</taxon>
        <taxon>Brevinemataceae</taxon>
        <taxon>Brevinema</taxon>
    </lineage>
</organism>
<accession>A0A1I1D232</accession>
<feature type="transmembrane region" description="Helical" evidence="1">
    <location>
        <begin position="33"/>
        <end position="53"/>
    </location>
</feature>
<feature type="transmembrane region" description="Helical" evidence="1">
    <location>
        <begin position="90"/>
        <end position="123"/>
    </location>
</feature>
<keyword evidence="1" id="KW-0812">Transmembrane</keyword>
<sequence>MIVNLFAPFLQRFINYPFQNPYNYFLILERIDIFPYGISMALGAILLYLPFHWIGGTGYAGLGLSLLVFDIAILVLLTKMIPKQKVFLCLIYWLSPLVIYINYWHGQLDLIPIFFLMLGLYWLDKNLTFSSLSFGIALSMKLHILMILPFYAIYLSKQKLPMKKIIIYLLETCIPYLIFNGIFLSSPGFQQIVLFNKVQNYILHFQLSIGSTTIYIIPILYGILCLGCLYFSRLPKDLFMIYIVFAFSLITLFLTPQPGWFYWIIPLLAYISAKYQRSLLLLYFLNSTLLVIYFVNRDTIYSHLLYTVFFFLQIVILWNLFINILHRYVATNFLYQPYFIGIAGDSGTGKTTLAVGLLNFFGEENSLLFCGDDLHK</sequence>
<dbReference type="Gene3D" id="3.40.50.300">
    <property type="entry name" value="P-loop containing nucleotide triphosphate hydrolases"/>
    <property type="match status" value="1"/>
</dbReference>
<evidence type="ECO:0000313" key="2">
    <source>
        <dbReference type="EMBL" id="SFB68874.1"/>
    </source>
</evidence>